<name>A0A831R861_9GAMM</name>
<dbReference type="Gene3D" id="3.30.1660.40">
    <property type="entry name" value="FlgT, N-terminal domain"/>
    <property type="match status" value="1"/>
</dbReference>
<evidence type="ECO:0000259" key="3">
    <source>
        <dbReference type="Pfam" id="PF16548"/>
    </source>
</evidence>
<dbReference type="InterPro" id="IPR032370">
    <property type="entry name" value="FlgT_N"/>
</dbReference>
<feature type="domain" description="Flagellar assembly protein T middle" evidence="2">
    <location>
        <begin position="125"/>
        <end position="283"/>
    </location>
</feature>
<dbReference type="InterPro" id="IPR038165">
    <property type="entry name" value="FlgT_C_sf"/>
</dbReference>
<feature type="domain" description="Flagellar assembly protein T C-terminal" evidence="1">
    <location>
        <begin position="331"/>
        <end position="405"/>
    </location>
</feature>
<proteinExistence type="predicted"/>
<dbReference type="InterPro" id="IPR032388">
    <property type="entry name" value="FlgT_C"/>
</dbReference>
<dbReference type="Gene3D" id="2.40.10.410">
    <property type="entry name" value="FlgT, C-terminal domain"/>
    <property type="match status" value="1"/>
</dbReference>
<dbReference type="Proteomes" id="UP000885748">
    <property type="component" value="Unassembled WGS sequence"/>
</dbReference>
<dbReference type="Pfam" id="PF16538">
    <property type="entry name" value="FlgT_C"/>
    <property type="match status" value="1"/>
</dbReference>
<feature type="domain" description="Flagellar assembly protein T N-terminal" evidence="3">
    <location>
        <begin position="31"/>
        <end position="116"/>
    </location>
</feature>
<evidence type="ECO:0000259" key="2">
    <source>
        <dbReference type="Pfam" id="PF16539"/>
    </source>
</evidence>
<evidence type="ECO:0000313" key="4">
    <source>
        <dbReference type="EMBL" id="HEA53796.1"/>
    </source>
</evidence>
<sequence length="407" mass="43963">MMRGFIKRWVGLSLWCSLVQLMLVVSAQAVVLEGVGHASIYNEDLASARAEARNAAMRDLALQYESQVSTRDTMENGVLTESRMRLVSSAKARNVKIIDEHRTGDMLRVTVRGDISAGQGSCSGGEAGRLKKRVAVTGFPLLYPDQARVGRIDDAGEILPQRLQQGLRESGDLQVFSATSSRLFSDLLNAPTVQQGSNRLTNVIQVAREMGVQFVVTGVIRDVGVADPAAWGSSVLDKMQRGMGASDMRRRFAVDMVVLDGFSGSPVYQQRFEAAADWNAGPGSSTGFGSAGFRKTHYGEAVAGAISDMTQAVTEALACQPFMTRITRVDGQRVTLASGATAGLRPGDELHLYRSARYFDSLGGTPELSDSQMKVTLNNVHPDFSNGLMPQVGGQVNIQRDDIAIIW</sequence>
<evidence type="ECO:0000259" key="1">
    <source>
        <dbReference type="Pfam" id="PF16538"/>
    </source>
</evidence>
<dbReference type="Gene3D" id="3.40.50.10610">
    <property type="entry name" value="ABC-type transport auxiliary lipoprotein component"/>
    <property type="match status" value="1"/>
</dbReference>
<accession>A0A831R861</accession>
<dbReference type="InterPro" id="IPR032386">
    <property type="entry name" value="FlgT_M"/>
</dbReference>
<evidence type="ECO:0008006" key="5">
    <source>
        <dbReference type="Google" id="ProtNLM"/>
    </source>
</evidence>
<gene>
    <name evidence="4" type="ORF">ENI00_16135</name>
</gene>
<dbReference type="AlphaFoldDB" id="A0A831R861"/>
<protein>
    <recommendedName>
        <fullName evidence="5">Flagellar assembly protein T, C-terminal domain</fullName>
    </recommendedName>
</protein>
<dbReference type="Pfam" id="PF16539">
    <property type="entry name" value="FlgT_M"/>
    <property type="match status" value="1"/>
</dbReference>
<dbReference type="InterPro" id="IPR038180">
    <property type="entry name" value="FlgT_N_sf"/>
</dbReference>
<comment type="caution">
    <text evidence="4">The sequence shown here is derived from an EMBL/GenBank/DDBJ whole genome shotgun (WGS) entry which is preliminary data.</text>
</comment>
<dbReference type="Pfam" id="PF16548">
    <property type="entry name" value="FlgT_N"/>
    <property type="match status" value="1"/>
</dbReference>
<organism evidence="4">
    <name type="scientific">Marinobacter antarcticus</name>
    <dbReference type="NCBI Taxonomy" id="564117"/>
    <lineage>
        <taxon>Bacteria</taxon>
        <taxon>Pseudomonadati</taxon>
        <taxon>Pseudomonadota</taxon>
        <taxon>Gammaproteobacteria</taxon>
        <taxon>Pseudomonadales</taxon>
        <taxon>Marinobacteraceae</taxon>
        <taxon>Marinobacter</taxon>
    </lineage>
</organism>
<reference evidence="4" key="1">
    <citation type="journal article" date="2020" name="mSystems">
        <title>Genome- and Community-Level Interaction Insights into Carbon Utilization and Element Cycling Functions of Hydrothermarchaeota in Hydrothermal Sediment.</title>
        <authorList>
            <person name="Zhou Z."/>
            <person name="Liu Y."/>
            <person name="Xu W."/>
            <person name="Pan J."/>
            <person name="Luo Z.H."/>
            <person name="Li M."/>
        </authorList>
    </citation>
    <scope>NUCLEOTIDE SEQUENCE [LARGE SCALE GENOMIC DNA]</scope>
    <source>
        <strain evidence="4">HyVt-357</strain>
    </source>
</reference>
<dbReference type="EMBL" id="DRGY01000133">
    <property type="protein sequence ID" value="HEA53796.1"/>
    <property type="molecule type" value="Genomic_DNA"/>
</dbReference>